<evidence type="ECO:0000256" key="3">
    <source>
        <dbReference type="ARBA" id="ARBA00022884"/>
    </source>
</evidence>
<keyword evidence="3 6" id="KW-0694">RNA-binding</keyword>
<dbReference type="GO" id="GO:0022627">
    <property type="term" value="C:cytosolic small ribosomal subunit"/>
    <property type="evidence" value="ECO:0007669"/>
    <property type="project" value="TreeGrafter"/>
</dbReference>
<organism evidence="8 9">
    <name type="scientific">Desulfosporosinus acididurans</name>
    <dbReference type="NCBI Taxonomy" id="476652"/>
    <lineage>
        <taxon>Bacteria</taxon>
        <taxon>Bacillati</taxon>
        <taxon>Bacillota</taxon>
        <taxon>Clostridia</taxon>
        <taxon>Eubacteriales</taxon>
        <taxon>Desulfitobacteriaceae</taxon>
        <taxon>Desulfosporosinus</taxon>
    </lineage>
</organism>
<dbReference type="GO" id="GO:0006412">
    <property type="term" value="P:translation"/>
    <property type="evidence" value="ECO:0007669"/>
    <property type="project" value="UniProtKB-UniRule"/>
</dbReference>
<sequence>MKRERGRRPRKRVCSFCVDKVESMDYKETHKLRKYITERGKILPRRISGNCAMHQRQVTLAIKRARSIALLPYSVE</sequence>
<evidence type="ECO:0000313" key="9">
    <source>
        <dbReference type="Proteomes" id="UP000036356"/>
    </source>
</evidence>
<accession>A0A0J1FUZ4</accession>
<protein>
    <recommendedName>
        <fullName evidence="6">Small ribosomal subunit protein bS18</fullName>
    </recommendedName>
</protein>
<evidence type="ECO:0000256" key="6">
    <source>
        <dbReference type="HAMAP-Rule" id="MF_00270"/>
    </source>
</evidence>
<name>A0A0J1FUZ4_9FIRM</name>
<dbReference type="InterPro" id="IPR001648">
    <property type="entry name" value="Ribosomal_bS18"/>
</dbReference>
<keyword evidence="2 6" id="KW-0699">rRNA-binding</keyword>
<dbReference type="SUPFAM" id="SSF46911">
    <property type="entry name" value="Ribosomal protein S18"/>
    <property type="match status" value="1"/>
</dbReference>
<comment type="subunit">
    <text evidence="6">Part of the 30S ribosomal subunit. Forms a tight heterodimer with protein bS6.</text>
</comment>
<evidence type="ECO:0000256" key="4">
    <source>
        <dbReference type="ARBA" id="ARBA00022980"/>
    </source>
</evidence>
<reference evidence="8 9" key="1">
    <citation type="submission" date="2015-06" db="EMBL/GenBank/DDBJ databases">
        <title>Draft genome of the moderately acidophilic sulfate reducer Candidatus Desulfosporosinus acididurans strain M1.</title>
        <authorList>
            <person name="Poehlein A."/>
            <person name="Petzsch P."/>
            <person name="Johnson B.D."/>
            <person name="Schloemann M."/>
            <person name="Daniel R."/>
            <person name="Muehling M."/>
        </authorList>
    </citation>
    <scope>NUCLEOTIDE SEQUENCE [LARGE SCALE GENOMIC DNA]</scope>
    <source>
        <strain evidence="8 9">M1</strain>
    </source>
</reference>
<dbReference type="GO" id="GO:0070181">
    <property type="term" value="F:small ribosomal subunit rRNA binding"/>
    <property type="evidence" value="ECO:0007669"/>
    <property type="project" value="TreeGrafter"/>
</dbReference>
<dbReference type="HAMAP" id="MF_00270">
    <property type="entry name" value="Ribosomal_bS18"/>
    <property type="match status" value="1"/>
</dbReference>
<comment type="caution">
    <text evidence="8">The sequence shown here is derived from an EMBL/GenBank/DDBJ whole genome shotgun (WGS) entry which is preliminary data.</text>
</comment>
<dbReference type="AlphaFoldDB" id="A0A0J1FUZ4"/>
<dbReference type="PATRIC" id="fig|476652.3.peg.1077"/>
<keyword evidence="5 6" id="KW-0687">Ribonucleoprotein</keyword>
<dbReference type="STRING" id="476652.DEAC_c10500"/>
<dbReference type="PANTHER" id="PTHR13479:SF40">
    <property type="entry name" value="SMALL RIBOSOMAL SUBUNIT PROTEIN BS18M"/>
    <property type="match status" value="1"/>
</dbReference>
<dbReference type="InterPro" id="IPR036870">
    <property type="entry name" value="Ribosomal_bS18_sf"/>
</dbReference>
<dbReference type="NCBIfam" id="TIGR00165">
    <property type="entry name" value="S18"/>
    <property type="match status" value="1"/>
</dbReference>
<dbReference type="PRINTS" id="PR00974">
    <property type="entry name" value="RIBOSOMALS18"/>
</dbReference>
<dbReference type="PANTHER" id="PTHR13479">
    <property type="entry name" value="30S RIBOSOMAL PROTEIN S18"/>
    <property type="match status" value="1"/>
</dbReference>
<proteinExistence type="inferred from homology"/>
<comment type="function">
    <text evidence="6">Binds as a heterodimer with protein bS6 to the central domain of the 16S rRNA, where it helps stabilize the platform of the 30S subunit.</text>
</comment>
<keyword evidence="9" id="KW-1185">Reference proteome</keyword>
<evidence type="ECO:0000256" key="5">
    <source>
        <dbReference type="ARBA" id="ARBA00023274"/>
    </source>
</evidence>
<dbReference type="Proteomes" id="UP000036356">
    <property type="component" value="Unassembled WGS sequence"/>
</dbReference>
<gene>
    <name evidence="6 8" type="primary">rpsR</name>
    <name evidence="8" type="ORF">DEAC_c10500</name>
</gene>
<evidence type="ECO:0000256" key="2">
    <source>
        <dbReference type="ARBA" id="ARBA00022730"/>
    </source>
</evidence>
<evidence type="ECO:0000313" key="8">
    <source>
        <dbReference type="EMBL" id="KLU67112.1"/>
    </source>
</evidence>
<keyword evidence="4 6" id="KW-0689">Ribosomal protein</keyword>
<evidence type="ECO:0000256" key="1">
    <source>
        <dbReference type="ARBA" id="ARBA00005589"/>
    </source>
</evidence>
<dbReference type="Gene3D" id="4.10.640.10">
    <property type="entry name" value="Ribosomal protein S18"/>
    <property type="match status" value="1"/>
</dbReference>
<dbReference type="RefSeq" id="WP_014829502.1">
    <property type="nucleotide sequence ID" value="NZ_LDZY01000003.1"/>
</dbReference>
<dbReference type="EMBL" id="LDZY01000003">
    <property type="protein sequence ID" value="KLU67112.1"/>
    <property type="molecule type" value="Genomic_DNA"/>
</dbReference>
<dbReference type="FunFam" id="4.10.640.10:FF:000004">
    <property type="entry name" value="30S ribosomal protein S18"/>
    <property type="match status" value="1"/>
</dbReference>
<dbReference type="GO" id="GO:0003735">
    <property type="term" value="F:structural constituent of ribosome"/>
    <property type="evidence" value="ECO:0007669"/>
    <property type="project" value="InterPro"/>
</dbReference>
<dbReference type="Pfam" id="PF01084">
    <property type="entry name" value="Ribosomal_S18"/>
    <property type="match status" value="1"/>
</dbReference>
<comment type="similarity">
    <text evidence="1 6 7">Belongs to the bacterial ribosomal protein bS18 family.</text>
</comment>
<evidence type="ECO:0000256" key="7">
    <source>
        <dbReference type="RuleBase" id="RU003910"/>
    </source>
</evidence>